<sequence length="358" mass="37193">MTVTTAPARRPRIALTMGDPAGVGPELAARLLGNPANRAKADIYVLADQCEVDAAAALVGVTIPTAPTPSAAAVTVLDDHSLPATPIEFGKVSQPAGERALHQLNRALALANEGKIDAIVFTPLNKTSLHYAGMHEEDELRYFAKALAYDGPTSEINIIKGLWTARVTSHVGIKDVARLVTRESTLGAIELLHKLLYEYGIDQPRIGVCSLNPHNGENGLFGTEEIDAIRPAVADATARGLDVDGPYPCDTIFLARHKYDGIVSMYHDQGQIAIKLLGFDGGVTVQGGLPVVIATPAHGTAFDIAGTGKASVASSQNALDIAIAIAGRRAANRGKTGGVNGVSKPAPIASAQGTAVVA</sequence>
<protein>
    <recommendedName>
        <fullName evidence="6">4-hydroxythreonine-4-phosphate dehydrogenase</fullName>
    </recommendedName>
</protein>
<evidence type="ECO:0008006" key="6">
    <source>
        <dbReference type="Google" id="ProtNLM"/>
    </source>
</evidence>
<gene>
    <name evidence="4" type="ORF">Q8F55_004476</name>
</gene>
<dbReference type="SUPFAM" id="SSF53659">
    <property type="entry name" value="Isocitrate/Isopropylmalate dehydrogenase-like"/>
    <property type="match status" value="1"/>
</dbReference>
<dbReference type="PANTHER" id="PTHR30004:SF3">
    <property type="entry name" value="4-HYDROXYTHREONINE-4-PHOSPHATE DEHYDROGENASE 2-RELATED"/>
    <property type="match status" value="1"/>
</dbReference>
<dbReference type="Pfam" id="PF04166">
    <property type="entry name" value="PdxA"/>
    <property type="match status" value="1"/>
</dbReference>
<accession>A0ABR3Q746</accession>
<organism evidence="4 5">
    <name type="scientific">Vanrija albida</name>
    <dbReference type="NCBI Taxonomy" id="181172"/>
    <lineage>
        <taxon>Eukaryota</taxon>
        <taxon>Fungi</taxon>
        <taxon>Dikarya</taxon>
        <taxon>Basidiomycota</taxon>
        <taxon>Agaricomycotina</taxon>
        <taxon>Tremellomycetes</taxon>
        <taxon>Trichosporonales</taxon>
        <taxon>Trichosporonaceae</taxon>
        <taxon>Vanrija</taxon>
    </lineage>
</organism>
<comment type="caution">
    <text evidence="4">The sequence shown here is derived from an EMBL/GenBank/DDBJ whole genome shotgun (WGS) entry which is preliminary data.</text>
</comment>
<evidence type="ECO:0000256" key="1">
    <source>
        <dbReference type="ARBA" id="ARBA00022723"/>
    </source>
</evidence>
<evidence type="ECO:0000313" key="4">
    <source>
        <dbReference type="EMBL" id="KAL1410465.1"/>
    </source>
</evidence>
<dbReference type="Proteomes" id="UP001565368">
    <property type="component" value="Unassembled WGS sequence"/>
</dbReference>
<evidence type="ECO:0000313" key="5">
    <source>
        <dbReference type="Proteomes" id="UP001565368"/>
    </source>
</evidence>
<keyword evidence="1" id="KW-0479">Metal-binding</keyword>
<dbReference type="GeneID" id="95985519"/>
<keyword evidence="2" id="KW-0560">Oxidoreductase</keyword>
<dbReference type="EMBL" id="JBBXJM010000003">
    <property type="protein sequence ID" value="KAL1410465.1"/>
    <property type="molecule type" value="Genomic_DNA"/>
</dbReference>
<evidence type="ECO:0000256" key="3">
    <source>
        <dbReference type="ARBA" id="ARBA00023027"/>
    </source>
</evidence>
<dbReference type="Gene3D" id="3.40.718.10">
    <property type="entry name" value="Isopropylmalate Dehydrogenase"/>
    <property type="match status" value="1"/>
</dbReference>
<proteinExistence type="predicted"/>
<dbReference type="RefSeq" id="XP_069210409.1">
    <property type="nucleotide sequence ID" value="XM_069352991.1"/>
</dbReference>
<evidence type="ECO:0000256" key="2">
    <source>
        <dbReference type="ARBA" id="ARBA00023002"/>
    </source>
</evidence>
<name>A0ABR3Q746_9TREE</name>
<dbReference type="InterPro" id="IPR005255">
    <property type="entry name" value="PdxA_fam"/>
</dbReference>
<reference evidence="4 5" key="1">
    <citation type="submission" date="2023-08" db="EMBL/GenBank/DDBJ databases">
        <title>Annotated Genome Sequence of Vanrija albida AlHP1.</title>
        <authorList>
            <person name="Herzog R."/>
        </authorList>
    </citation>
    <scope>NUCLEOTIDE SEQUENCE [LARGE SCALE GENOMIC DNA]</scope>
    <source>
        <strain evidence="4 5">AlHP1</strain>
    </source>
</reference>
<dbReference type="PANTHER" id="PTHR30004">
    <property type="entry name" value="4-HYDROXYTHREONINE-4-PHOSPHATE DEHYDROGENASE"/>
    <property type="match status" value="1"/>
</dbReference>
<keyword evidence="5" id="KW-1185">Reference proteome</keyword>
<keyword evidence="3" id="KW-0520">NAD</keyword>